<dbReference type="AlphaFoldDB" id="A0A485LVY6"/>
<keyword evidence="1" id="KW-0472">Membrane</keyword>
<proteinExistence type="predicted"/>
<organism evidence="2">
    <name type="scientific">anaerobic digester metagenome</name>
    <dbReference type="NCBI Taxonomy" id="1263854"/>
    <lineage>
        <taxon>unclassified sequences</taxon>
        <taxon>metagenomes</taxon>
        <taxon>ecological metagenomes</taxon>
    </lineage>
</organism>
<name>A0A485LVY6_9ZZZZ</name>
<protein>
    <submittedName>
        <fullName evidence="2">Uncharacterized protein</fullName>
    </submittedName>
</protein>
<dbReference type="EMBL" id="CAADRN010000052">
    <property type="protein sequence ID" value="VFU11957.1"/>
    <property type="molecule type" value="Genomic_DNA"/>
</dbReference>
<reference evidence="2" key="1">
    <citation type="submission" date="2019-03" db="EMBL/GenBank/DDBJ databases">
        <authorList>
            <person name="Hao L."/>
        </authorList>
    </citation>
    <scope>NUCLEOTIDE SEQUENCE</scope>
</reference>
<keyword evidence="1" id="KW-1133">Transmembrane helix</keyword>
<feature type="transmembrane region" description="Helical" evidence="1">
    <location>
        <begin position="6"/>
        <end position="25"/>
    </location>
</feature>
<sequence length="41" mass="4740">MRLFIIMLGGIFNVLPAALIFLAVITHLQTFYRLYNAQRLS</sequence>
<gene>
    <name evidence="2" type="ORF">SCFA_1450003</name>
</gene>
<accession>A0A485LVY6</accession>
<evidence type="ECO:0000313" key="2">
    <source>
        <dbReference type="EMBL" id="VFU11957.1"/>
    </source>
</evidence>
<evidence type="ECO:0000256" key="1">
    <source>
        <dbReference type="SAM" id="Phobius"/>
    </source>
</evidence>
<keyword evidence="1" id="KW-0812">Transmembrane</keyword>